<evidence type="ECO:0000313" key="2">
    <source>
        <dbReference type="EMBL" id="MWB78140.1"/>
    </source>
</evidence>
<dbReference type="InterPro" id="IPR052898">
    <property type="entry name" value="ACAD10-like"/>
</dbReference>
<dbReference type="RefSeq" id="WP_160382407.1">
    <property type="nucleotide sequence ID" value="NZ_WNXQ01000004.1"/>
</dbReference>
<dbReference type="PANTHER" id="PTHR47829:SF1">
    <property type="entry name" value="HAD FAMILY PHOSPHATASE"/>
    <property type="match status" value="1"/>
</dbReference>
<dbReference type="AlphaFoldDB" id="A0A844WE59"/>
<dbReference type="InterPro" id="IPR041726">
    <property type="entry name" value="ACAD10_11_N"/>
</dbReference>
<reference evidence="2 3" key="1">
    <citation type="submission" date="2019-11" db="EMBL/GenBank/DDBJ databases">
        <title>Pseudooceanicola pacifica sp. nov., isolated from deep-sea sediment of the Pacific Ocean.</title>
        <authorList>
            <person name="Lyu L."/>
        </authorList>
    </citation>
    <scope>NUCLEOTIDE SEQUENCE [LARGE SCALE GENOMIC DNA]</scope>
    <source>
        <strain evidence="2 3">216_PA32_1</strain>
    </source>
</reference>
<comment type="caution">
    <text evidence="2">The sequence shown here is derived from an EMBL/GenBank/DDBJ whole genome shotgun (WGS) entry which is preliminary data.</text>
</comment>
<dbReference type="GO" id="GO:0016740">
    <property type="term" value="F:transferase activity"/>
    <property type="evidence" value="ECO:0007669"/>
    <property type="project" value="UniProtKB-KW"/>
</dbReference>
<dbReference type="EMBL" id="WNXQ01000004">
    <property type="protein sequence ID" value="MWB78140.1"/>
    <property type="molecule type" value="Genomic_DNA"/>
</dbReference>
<sequence length="341" mass="37617">MAEVTRLEFDAGALRRWLSDLLGPEDRFELSRISGGQSNPTFFLDWGDRRLVLRKQPPGPILKGAHAVDREHRVMAALAGTEVPVPPVLAFEADATVIGTPFYVMERVEGRVFGDAALPGLSPDERRGIYLSLAETLARLRNVRPEDVGLGDYGRPGDYFSRQMSRWGRQLEQSASGGTPELHRLRDWLEANKPEDDGRIAISHGDFRVGNMLIHPTEPRVICVLDWELSTLGHPLADLGFCCMPWHTASDEYGGALDLDRATLGIPSQQEFVERYQAHARDAGELTPFHTAFALFRFAVIFVGIADRALAGTASDPKAERLGPLAHRFALRGLDTAQAAA</sequence>
<keyword evidence="3" id="KW-1185">Reference proteome</keyword>
<gene>
    <name evidence="2" type="ORF">GLS40_08905</name>
</gene>
<dbReference type="Gene3D" id="3.90.1200.10">
    <property type="match status" value="1"/>
</dbReference>
<dbReference type="InterPro" id="IPR002575">
    <property type="entry name" value="Aminoglycoside_PTrfase"/>
</dbReference>
<protein>
    <submittedName>
        <fullName evidence="2">Phosphotransferase</fullName>
    </submittedName>
</protein>
<dbReference type="Gene3D" id="3.30.200.20">
    <property type="entry name" value="Phosphorylase Kinase, domain 1"/>
    <property type="match status" value="1"/>
</dbReference>
<evidence type="ECO:0000259" key="1">
    <source>
        <dbReference type="Pfam" id="PF01636"/>
    </source>
</evidence>
<name>A0A844WE59_9RHOB</name>
<dbReference type="CDD" id="cd05154">
    <property type="entry name" value="ACAD10_11_N-like"/>
    <property type="match status" value="1"/>
</dbReference>
<feature type="domain" description="Aminoglycoside phosphotransferase" evidence="1">
    <location>
        <begin position="30"/>
        <end position="251"/>
    </location>
</feature>
<dbReference type="Pfam" id="PF01636">
    <property type="entry name" value="APH"/>
    <property type="match status" value="1"/>
</dbReference>
<dbReference type="Proteomes" id="UP000443843">
    <property type="component" value="Unassembled WGS sequence"/>
</dbReference>
<keyword evidence="2" id="KW-0808">Transferase</keyword>
<organism evidence="2 3">
    <name type="scientific">Pseudooceanicola pacificus</name>
    <dbReference type="NCBI Taxonomy" id="2676438"/>
    <lineage>
        <taxon>Bacteria</taxon>
        <taxon>Pseudomonadati</taxon>
        <taxon>Pseudomonadota</taxon>
        <taxon>Alphaproteobacteria</taxon>
        <taxon>Rhodobacterales</taxon>
        <taxon>Paracoccaceae</taxon>
        <taxon>Pseudooceanicola</taxon>
    </lineage>
</organism>
<dbReference type="InterPro" id="IPR011009">
    <property type="entry name" value="Kinase-like_dom_sf"/>
</dbReference>
<evidence type="ECO:0000313" key="3">
    <source>
        <dbReference type="Proteomes" id="UP000443843"/>
    </source>
</evidence>
<proteinExistence type="predicted"/>
<dbReference type="PANTHER" id="PTHR47829">
    <property type="entry name" value="HYDROLASE, PUTATIVE (AFU_ORTHOLOGUE AFUA_1G12880)-RELATED"/>
    <property type="match status" value="1"/>
</dbReference>
<dbReference type="SUPFAM" id="SSF56112">
    <property type="entry name" value="Protein kinase-like (PK-like)"/>
    <property type="match status" value="1"/>
</dbReference>
<accession>A0A844WE59</accession>